<dbReference type="Gene3D" id="3.50.70.10">
    <property type="match status" value="1"/>
</dbReference>
<evidence type="ECO:0000313" key="2">
    <source>
        <dbReference type="EMBL" id="ELR20440.1"/>
    </source>
</evidence>
<dbReference type="Proteomes" id="UP000011083">
    <property type="component" value="Unassembled WGS sequence"/>
</dbReference>
<dbReference type="PANTHER" id="PTHR47698">
    <property type="entry name" value="FATTY-ACID-BINDING PROTEIN 3, CHLOROPLASTIC"/>
    <property type="match status" value="1"/>
</dbReference>
<protein>
    <recommendedName>
        <fullName evidence="1">Chalcone isomerase domain-containing protein</fullName>
    </recommendedName>
</protein>
<dbReference type="PANTHER" id="PTHR47698:SF2">
    <property type="entry name" value="FATTY-ACID-BINDING PROTEIN 3, CHLOROPLASTIC"/>
    <property type="match status" value="1"/>
</dbReference>
<dbReference type="GO" id="GO:0016872">
    <property type="term" value="F:intramolecular lyase activity"/>
    <property type="evidence" value="ECO:0007669"/>
    <property type="project" value="InterPro"/>
</dbReference>
<name>L8H5I9_ACACF</name>
<evidence type="ECO:0000313" key="3">
    <source>
        <dbReference type="Proteomes" id="UP000011083"/>
    </source>
</evidence>
<dbReference type="InterPro" id="IPR036298">
    <property type="entry name" value="Chalcone_isomerase_sf"/>
</dbReference>
<sequence length="266" mass="28770">MLEQPTAATRTYALPVLQRSPVVRSTTSWGWGLASGVALAALASSCRSADESPLSPLATVLAATAAAGDVPADSVKEERSGFLFPKTLRLDDSTEGQVLAVGIRTMYVFFTTYAIALYADPKDVRSALSSFKEHSAEDLKKNQAVYDALRDGPFTKTIRLIPTGDTSGSHLRNGLVSAVAARMQDNKEEALKEFGNFFPAQLKKGMLIDFTWKKGGSLSVSVDGKEVGVVDSPALSRAFFEVYLGEKSKTPDVREKWAVALTEWLR</sequence>
<feature type="domain" description="Chalcone isomerase" evidence="1">
    <location>
        <begin position="95"/>
        <end position="256"/>
    </location>
</feature>
<dbReference type="GeneID" id="14921296"/>
<dbReference type="AlphaFoldDB" id="L8H5I9"/>
<gene>
    <name evidence="2" type="ORF">ACA1_195220</name>
</gene>
<proteinExistence type="predicted"/>
<dbReference type="RefSeq" id="XP_004367465.1">
    <property type="nucleotide sequence ID" value="XM_004367408.1"/>
</dbReference>
<evidence type="ECO:0000259" key="1">
    <source>
        <dbReference type="Pfam" id="PF16035"/>
    </source>
</evidence>
<keyword evidence="3" id="KW-1185">Reference proteome</keyword>
<dbReference type="KEGG" id="acan:ACA1_195220"/>
<dbReference type="VEuPathDB" id="AmoebaDB:ACA1_195220"/>
<dbReference type="InterPro" id="IPR016088">
    <property type="entry name" value="Chalcone_isomerase_3-sand"/>
</dbReference>
<dbReference type="InterPro" id="IPR016087">
    <property type="entry name" value="Chalcone_isomerase"/>
</dbReference>
<dbReference type="STRING" id="1257118.L8H5I9"/>
<dbReference type="SUPFAM" id="SSF54626">
    <property type="entry name" value="Chalcone isomerase"/>
    <property type="match status" value="1"/>
</dbReference>
<dbReference type="InterPro" id="IPR016089">
    <property type="entry name" value="Chalcone_isomerase_bundle_sf"/>
</dbReference>
<dbReference type="Pfam" id="PF16035">
    <property type="entry name" value="Chalcone_2"/>
    <property type="match status" value="1"/>
</dbReference>
<accession>L8H5I9</accession>
<organism evidence="2 3">
    <name type="scientific">Acanthamoeba castellanii (strain ATCC 30010 / Neff)</name>
    <dbReference type="NCBI Taxonomy" id="1257118"/>
    <lineage>
        <taxon>Eukaryota</taxon>
        <taxon>Amoebozoa</taxon>
        <taxon>Discosea</taxon>
        <taxon>Longamoebia</taxon>
        <taxon>Centramoebida</taxon>
        <taxon>Acanthamoebidae</taxon>
        <taxon>Acanthamoeba</taxon>
    </lineage>
</organism>
<reference evidence="2 3" key="1">
    <citation type="journal article" date="2013" name="Genome Biol.">
        <title>Genome of Acanthamoeba castellanii highlights extensive lateral gene transfer and early evolution of tyrosine kinase signaling.</title>
        <authorList>
            <person name="Clarke M."/>
            <person name="Lohan A.J."/>
            <person name="Liu B."/>
            <person name="Lagkouvardos I."/>
            <person name="Roy S."/>
            <person name="Zafar N."/>
            <person name="Bertelli C."/>
            <person name="Schilde C."/>
            <person name="Kianianmomeni A."/>
            <person name="Burglin T.R."/>
            <person name="Frech C."/>
            <person name="Turcotte B."/>
            <person name="Kopec K.O."/>
            <person name="Synnott J.M."/>
            <person name="Choo C."/>
            <person name="Paponov I."/>
            <person name="Finkler A."/>
            <person name="Soon Heng Tan C."/>
            <person name="Hutchins A.P."/>
            <person name="Weinmeier T."/>
            <person name="Rattei T."/>
            <person name="Chu J.S."/>
            <person name="Gimenez G."/>
            <person name="Irimia M."/>
            <person name="Rigden D.J."/>
            <person name="Fitzpatrick D.A."/>
            <person name="Lorenzo-Morales J."/>
            <person name="Bateman A."/>
            <person name="Chiu C.H."/>
            <person name="Tang P."/>
            <person name="Hegemann P."/>
            <person name="Fromm H."/>
            <person name="Raoult D."/>
            <person name="Greub G."/>
            <person name="Miranda-Saavedra D."/>
            <person name="Chen N."/>
            <person name="Nash P."/>
            <person name="Ginger M.L."/>
            <person name="Horn M."/>
            <person name="Schaap P."/>
            <person name="Caler L."/>
            <person name="Loftus B."/>
        </authorList>
    </citation>
    <scope>NUCLEOTIDE SEQUENCE [LARGE SCALE GENOMIC DNA]</scope>
    <source>
        <strain evidence="2 3">Neff</strain>
    </source>
</reference>
<dbReference type="EMBL" id="KB007917">
    <property type="protein sequence ID" value="ELR20440.1"/>
    <property type="molecule type" value="Genomic_DNA"/>
</dbReference>
<dbReference type="OrthoDB" id="18193at2759"/>
<dbReference type="Gene3D" id="1.10.890.20">
    <property type="match status" value="1"/>
</dbReference>